<comment type="caution">
    <text evidence="1">The sequence shown here is derived from an EMBL/GenBank/DDBJ whole genome shotgun (WGS) entry which is preliminary data.</text>
</comment>
<accession>A0AAV0ANS2</accession>
<name>A0AAV0ANS2_PHAPC</name>
<protein>
    <submittedName>
        <fullName evidence="1">Uncharacterized protein</fullName>
    </submittedName>
</protein>
<dbReference type="AlphaFoldDB" id="A0AAV0ANS2"/>
<sequence length="106" mass="12112">MGGLQKKYSAMVVKWFKPERFHRCAGHVLNLMAKDVLEHLGQFADSDYDFFERYISTNSAELEDKIYEGSSSFEKDLVDASSNNAWPSARFGTESIIQKCCQYPCP</sequence>
<reference evidence="1" key="1">
    <citation type="submission" date="2022-06" db="EMBL/GenBank/DDBJ databases">
        <authorList>
            <consortium name="SYNGENTA / RWTH Aachen University"/>
        </authorList>
    </citation>
    <scope>NUCLEOTIDE SEQUENCE</scope>
</reference>
<dbReference type="EMBL" id="CALTRL010000808">
    <property type="protein sequence ID" value="CAH7669788.1"/>
    <property type="molecule type" value="Genomic_DNA"/>
</dbReference>
<keyword evidence="2" id="KW-1185">Reference proteome</keyword>
<dbReference type="Proteomes" id="UP001153365">
    <property type="component" value="Unassembled WGS sequence"/>
</dbReference>
<evidence type="ECO:0000313" key="2">
    <source>
        <dbReference type="Proteomes" id="UP001153365"/>
    </source>
</evidence>
<organism evidence="1 2">
    <name type="scientific">Phakopsora pachyrhizi</name>
    <name type="common">Asian soybean rust disease fungus</name>
    <dbReference type="NCBI Taxonomy" id="170000"/>
    <lineage>
        <taxon>Eukaryota</taxon>
        <taxon>Fungi</taxon>
        <taxon>Dikarya</taxon>
        <taxon>Basidiomycota</taxon>
        <taxon>Pucciniomycotina</taxon>
        <taxon>Pucciniomycetes</taxon>
        <taxon>Pucciniales</taxon>
        <taxon>Phakopsoraceae</taxon>
        <taxon>Phakopsora</taxon>
    </lineage>
</organism>
<evidence type="ECO:0000313" key="1">
    <source>
        <dbReference type="EMBL" id="CAH7669788.1"/>
    </source>
</evidence>
<proteinExistence type="predicted"/>
<gene>
    <name evidence="1" type="ORF">PPACK8108_LOCUS4431</name>
</gene>